<dbReference type="PANTHER" id="PTHR11017:SF560">
    <property type="entry name" value="RESISTANCE PROTEIN (TIR-NBS-LRR CLASS), PUTATIVE-RELATED"/>
    <property type="match status" value="1"/>
</dbReference>
<dbReference type="InterPro" id="IPR032675">
    <property type="entry name" value="LRR_dom_sf"/>
</dbReference>
<dbReference type="GO" id="GO:0007165">
    <property type="term" value="P:signal transduction"/>
    <property type="evidence" value="ECO:0007669"/>
    <property type="project" value="InterPro"/>
</dbReference>
<dbReference type="RefSeq" id="XP_022642096.1">
    <property type="nucleotide sequence ID" value="XM_022786375.1"/>
</dbReference>
<dbReference type="InterPro" id="IPR002182">
    <property type="entry name" value="NB-ARC"/>
</dbReference>
<dbReference type="PRINTS" id="PR00364">
    <property type="entry name" value="DISEASERSIST"/>
</dbReference>
<keyword evidence="1" id="KW-0433">Leucine-rich repeat</keyword>
<keyword evidence="2" id="KW-0677">Repeat</keyword>
<dbReference type="SMART" id="SM00255">
    <property type="entry name" value="TIR"/>
    <property type="match status" value="1"/>
</dbReference>
<dbReference type="SUPFAM" id="SSF46785">
    <property type="entry name" value="Winged helix' DNA-binding domain"/>
    <property type="match status" value="1"/>
</dbReference>
<accession>A0A3Q0FEK9</accession>
<gene>
    <name evidence="6" type="primary">LOC106773038</name>
</gene>
<dbReference type="InterPro" id="IPR044974">
    <property type="entry name" value="Disease_R_plants"/>
</dbReference>
<dbReference type="Gene3D" id="1.10.8.430">
    <property type="entry name" value="Helical domain of apoptotic protease-activating factors"/>
    <property type="match status" value="1"/>
</dbReference>
<dbReference type="InterPro" id="IPR042197">
    <property type="entry name" value="Apaf_helical"/>
</dbReference>
<evidence type="ECO:0000256" key="1">
    <source>
        <dbReference type="ARBA" id="ARBA00022614"/>
    </source>
</evidence>
<feature type="domain" description="TIR" evidence="4">
    <location>
        <begin position="19"/>
        <end position="186"/>
    </location>
</feature>
<dbReference type="PROSITE" id="PS50104">
    <property type="entry name" value="TIR"/>
    <property type="match status" value="1"/>
</dbReference>
<keyword evidence="5" id="KW-1185">Reference proteome</keyword>
<organism evidence="5 6">
    <name type="scientific">Vigna radiata var. radiata</name>
    <name type="common">Mung bean</name>
    <name type="synonym">Phaseolus aureus</name>
    <dbReference type="NCBI Taxonomy" id="3916"/>
    <lineage>
        <taxon>Eukaryota</taxon>
        <taxon>Viridiplantae</taxon>
        <taxon>Streptophyta</taxon>
        <taxon>Embryophyta</taxon>
        <taxon>Tracheophyta</taxon>
        <taxon>Spermatophyta</taxon>
        <taxon>Magnoliopsida</taxon>
        <taxon>eudicotyledons</taxon>
        <taxon>Gunneridae</taxon>
        <taxon>Pentapetalae</taxon>
        <taxon>rosids</taxon>
        <taxon>fabids</taxon>
        <taxon>Fabales</taxon>
        <taxon>Fabaceae</taxon>
        <taxon>Papilionoideae</taxon>
        <taxon>50 kb inversion clade</taxon>
        <taxon>NPAAA clade</taxon>
        <taxon>indigoferoid/millettioid clade</taxon>
        <taxon>Phaseoleae</taxon>
        <taxon>Vigna</taxon>
    </lineage>
</organism>
<reference evidence="6" key="2">
    <citation type="submission" date="2025-08" db="UniProtKB">
        <authorList>
            <consortium name="RefSeq"/>
        </authorList>
    </citation>
    <scope>IDENTIFICATION</scope>
    <source>
        <tissue evidence="6">Leaf</tissue>
    </source>
</reference>
<dbReference type="Proteomes" id="UP000087766">
    <property type="component" value="Chromosome 9"/>
</dbReference>
<dbReference type="SUPFAM" id="SSF52200">
    <property type="entry name" value="Toll/Interleukin receptor TIR domain"/>
    <property type="match status" value="1"/>
</dbReference>
<evidence type="ECO:0000256" key="3">
    <source>
        <dbReference type="ARBA" id="ARBA00022821"/>
    </source>
</evidence>
<dbReference type="GO" id="GO:0043531">
    <property type="term" value="F:ADP binding"/>
    <property type="evidence" value="ECO:0007669"/>
    <property type="project" value="InterPro"/>
</dbReference>
<dbReference type="Gene3D" id="3.40.50.10140">
    <property type="entry name" value="Toll/interleukin-1 receptor homology (TIR) domain"/>
    <property type="match status" value="1"/>
</dbReference>
<evidence type="ECO:0000259" key="4">
    <source>
        <dbReference type="PROSITE" id="PS50104"/>
    </source>
</evidence>
<evidence type="ECO:0000313" key="5">
    <source>
        <dbReference type="Proteomes" id="UP000087766"/>
    </source>
</evidence>
<dbReference type="SUPFAM" id="SSF52540">
    <property type="entry name" value="P-loop containing nucleoside triphosphate hydrolases"/>
    <property type="match status" value="1"/>
</dbReference>
<dbReference type="GeneID" id="106773038"/>
<dbReference type="PANTHER" id="PTHR11017">
    <property type="entry name" value="LEUCINE-RICH REPEAT-CONTAINING PROTEIN"/>
    <property type="match status" value="1"/>
</dbReference>
<evidence type="ECO:0000256" key="2">
    <source>
        <dbReference type="ARBA" id="ARBA00022737"/>
    </source>
</evidence>
<protein>
    <submittedName>
        <fullName evidence="6">TMV resistance protein N isoform X2</fullName>
    </submittedName>
</protein>
<dbReference type="AlphaFoldDB" id="A0A3Q0FEK9"/>
<dbReference type="GO" id="GO:0006952">
    <property type="term" value="P:defense response"/>
    <property type="evidence" value="ECO:0007669"/>
    <property type="project" value="UniProtKB-KW"/>
</dbReference>
<dbReference type="Gene3D" id="3.80.10.10">
    <property type="entry name" value="Ribonuclease Inhibitor"/>
    <property type="match status" value="1"/>
</dbReference>
<name>A0A3Q0FEK9_VIGRR</name>
<dbReference type="Gene3D" id="3.40.50.300">
    <property type="entry name" value="P-loop containing nucleotide triphosphate hydrolases"/>
    <property type="match status" value="1"/>
</dbReference>
<dbReference type="InterPro" id="IPR000157">
    <property type="entry name" value="TIR_dom"/>
</dbReference>
<dbReference type="Pfam" id="PF00931">
    <property type="entry name" value="NB-ARC"/>
    <property type="match status" value="1"/>
</dbReference>
<dbReference type="InterPro" id="IPR036390">
    <property type="entry name" value="WH_DNA-bd_sf"/>
</dbReference>
<sequence length="915" mass="103994">MASSNPSIEFGSSTSKLPQKYDVLINFNGEDIRRKFVSHLDYALSTVGLTTFLHEENAVKGMHIQQPILNLCRVAIVVFTKTYSQSAWCLHELQQIIKWQETYSRHVLPVYYEIQPSDVRLQKGDFGKSFKATAQETFPWQQLEHGMSRWSHALTKAANFFGWDERNYRSDAELVDIIIKGVVNLPVLSATKFPVGLQSRVKDVIQIIKNKSTEVCVIGIWGEGGSGKTTLAKAIYHQLHGTFTEKSFIEDISQFSQTRGHVHLQEQLLSDVLNTKIEIRSIEMGKCMIREKLSGKKLLIVLDDTKYDPLLDLCDSHVWLAKGSVIIITAREESLLRIPEIGSVISINLLSTNESLELLSWHAFREAKPEEEYNDLAKSVAVCCGGLPLALEVIGSRLFEKTKEEWKSVLLELKEIHNHDVHRKLKISFDGLSNEMEKDLFLDVCCFFVGKGRAFVTKILNDCGVDADSGIRILIERGLIQVKKNNKLGMQPMLQKMGRKIIRQISGKELGKNPQLWFGQDAEYELLENTLFSSQQTKVIRKLPLKMFLIATRELFEHPSVVRDKSRLLKLTRDFGKLRWISLQGFSSEYLPEDFYLQDAMVIDLKHSLLRFVWKEPQVLMWLTVLNLSHSKYLRETPDFSGLPRLEQLILKDCSRLRKVHHSIGCLNNLVLLNLKDCTSLSNLPREDNGWNDRLPLLSTLANLRSVLVQCDTEFQLCKQVETFLIEYGVNVTKSGISQKNLKYSLIGVGRCKDFFDAVSDSISQVFASNESRDVSLPGDNDPYWLGHMGKGHSVSFTVPRDRDLKGMALCVIYLSTPEIVATECLRSVLIVNYTKCTLQIHNHGTVISFNDIDWQGIIPNLGSGDKVEICVTFAHELVVENIVVYLICSELNDSQKEPAPKKNSLIRFIKKVVM</sequence>
<dbReference type="InterPro" id="IPR027417">
    <property type="entry name" value="P-loop_NTPase"/>
</dbReference>
<dbReference type="Pfam" id="PF23282">
    <property type="entry name" value="WHD_ROQ1"/>
    <property type="match status" value="1"/>
</dbReference>
<dbReference type="InterPro" id="IPR035897">
    <property type="entry name" value="Toll_tir_struct_dom_sf"/>
</dbReference>
<evidence type="ECO:0000313" key="6">
    <source>
        <dbReference type="RefSeq" id="XP_022642096.1"/>
    </source>
</evidence>
<dbReference type="Pfam" id="PF01582">
    <property type="entry name" value="TIR"/>
    <property type="match status" value="1"/>
</dbReference>
<dbReference type="InterPro" id="IPR058192">
    <property type="entry name" value="WHD_ROQ1-like"/>
</dbReference>
<keyword evidence="3" id="KW-0611">Plant defense</keyword>
<proteinExistence type="predicted"/>
<dbReference type="SUPFAM" id="SSF52058">
    <property type="entry name" value="L domain-like"/>
    <property type="match status" value="1"/>
</dbReference>
<reference evidence="5" key="1">
    <citation type="journal article" date="2014" name="Nat. Commun.">
        <title>Genome sequence of mungbean and insights into evolution within Vigna species.</title>
        <authorList>
            <person name="Kang Y.J."/>
            <person name="Kim S.K."/>
            <person name="Kim M.Y."/>
            <person name="Lestari P."/>
            <person name="Kim K.H."/>
            <person name="Ha B.K."/>
            <person name="Jun T.H."/>
            <person name="Hwang W.J."/>
            <person name="Lee T."/>
            <person name="Lee J."/>
            <person name="Shim S."/>
            <person name="Yoon M.Y."/>
            <person name="Jang Y.E."/>
            <person name="Han K.S."/>
            <person name="Taeprayoon P."/>
            <person name="Yoon N."/>
            <person name="Somta P."/>
            <person name="Tanya P."/>
            <person name="Kim K.S."/>
            <person name="Gwag J.G."/>
            <person name="Moon J.K."/>
            <person name="Lee Y.H."/>
            <person name="Park B.S."/>
            <person name="Bombarely A."/>
            <person name="Doyle J.J."/>
            <person name="Jackson S.A."/>
            <person name="Schafleitner R."/>
            <person name="Srinives P."/>
            <person name="Varshney R.K."/>
            <person name="Lee S.H."/>
        </authorList>
    </citation>
    <scope>NUCLEOTIDE SEQUENCE [LARGE SCALE GENOMIC DNA]</scope>
    <source>
        <strain evidence="5">cv. VC1973A</strain>
    </source>
</reference>